<keyword evidence="8" id="KW-0143">Chaperone</keyword>
<evidence type="ECO:0000256" key="3">
    <source>
        <dbReference type="ARBA" id="ARBA00022792"/>
    </source>
</evidence>
<proteinExistence type="inferred from homology"/>
<dbReference type="InterPro" id="IPR001623">
    <property type="entry name" value="DnaJ_domain"/>
</dbReference>
<dbReference type="Gene3D" id="1.10.287.110">
    <property type="entry name" value="DnaJ domain"/>
    <property type="match status" value="1"/>
</dbReference>
<dbReference type="OrthoDB" id="240298at2759"/>
<keyword evidence="5" id="KW-0813">Transport</keyword>
<dbReference type="RefSeq" id="XP_043048684.1">
    <property type="nucleotide sequence ID" value="XM_043191712.1"/>
</dbReference>
<dbReference type="SUPFAM" id="SSF46565">
    <property type="entry name" value="Chaperone J-domain"/>
    <property type="match status" value="1"/>
</dbReference>
<dbReference type="PANTHER" id="PTHR12763:SF28">
    <property type="entry name" value="GEO10507P1-RELATED"/>
    <property type="match status" value="1"/>
</dbReference>
<evidence type="ECO:0000256" key="10">
    <source>
        <dbReference type="ARBA" id="ARBA00038105"/>
    </source>
</evidence>
<keyword evidence="3" id="KW-0999">Mitochondrion inner membrane</keyword>
<sequence length="163" mass="18117">MSNTSMEIPTLAIPGETSQLQQQQLQQQQQAMYTGQLQRKKAQEGSAEWYFDKASEWVGEHPYLTGIGCFGIAYVIAGRFKSSQPGLNGKAFIKGGFGQKMSAKEALQILNLKESTLTKARLKDQHRKLMMANHPDKGGSSYLATKVNEAKDFLEKRGGMKDK</sequence>
<keyword evidence="16" id="KW-1185">Reference proteome</keyword>
<keyword evidence="2" id="KW-0812">Transmembrane</keyword>
<dbReference type="SMART" id="SM00271">
    <property type="entry name" value="DnaJ"/>
    <property type="match status" value="1"/>
</dbReference>
<evidence type="ECO:0000256" key="1">
    <source>
        <dbReference type="ARBA" id="ARBA00004434"/>
    </source>
</evidence>
<keyword evidence="4" id="KW-1133">Transmembrane helix</keyword>
<evidence type="ECO:0000256" key="9">
    <source>
        <dbReference type="ARBA" id="ARBA00037395"/>
    </source>
</evidence>
<accession>A0A9P7V843</accession>
<comment type="similarity">
    <text evidence="10">Belongs to the TIM14 family.</text>
</comment>
<dbReference type="FunFam" id="1.10.287.110:FF:000001">
    <property type="entry name" value="Import inner membrane translocase subunit tim14"/>
    <property type="match status" value="1"/>
</dbReference>
<evidence type="ECO:0000256" key="8">
    <source>
        <dbReference type="ARBA" id="ARBA00023186"/>
    </source>
</evidence>
<comment type="subcellular location">
    <subcellularLocation>
        <location evidence="1">Mitochondrion inner membrane</location>
        <topology evidence="1">Single-pass membrane protein</topology>
    </subcellularLocation>
</comment>
<comment type="function">
    <text evidence="9">Essential component of the PAM complex, a complex required for the translocation of transit peptide-containing proteins from the inner membrane into the mitochondrial matrix in an ATP-dependent manner. In the complex, it is required to stimulate activity of mtHSP70 (SSC1).</text>
</comment>
<keyword evidence="5" id="KW-0653">Protein transport</keyword>
<dbReference type="CDD" id="cd06257">
    <property type="entry name" value="DnaJ"/>
    <property type="match status" value="1"/>
</dbReference>
<dbReference type="GeneID" id="66114264"/>
<dbReference type="Proteomes" id="UP000790833">
    <property type="component" value="Unassembled WGS sequence"/>
</dbReference>
<evidence type="ECO:0000313" key="15">
    <source>
        <dbReference type="EMBL" id="KAG7193136.1"/>
    </source>
</evidence>
<feature type="domain" description="J" evidence="14">
    <location>
        <begin position="105"/>
        <end position="163"/>
    </location>
</feature>
<dbReference type="InterPro" id="IPR036869">
    <property type="entry name" value="J_dom_sf"/>
</dbReference>
<evidence type="ECO:0000256" key="2">
    <source>
        <dbReference type="ARBA" id="ARBA00022692"/>
    </source>
</evidence>
<dbReference type="GO" id="GO:0030150">
    <property type="term" value="P:protein import into mitochondrial matrix"/>
    <property type="evidence" value="ECO:0007669"/>
    <property type="project" value="UniProtKB-ARBA"/>
</dbReference>
<evidence type="ECO:0000259" key="14">
    <source>
        <dbReference type="PROSITE" id="PS50076"/>
    </source>
</evidence>
<reference evidence="15" key="1">
    <citation type="submission" date="2021-03" db="EMBL/GenBank/DDBJ databases">
        <authorList>
            <person name="Palmer J.M."/>
        </authorList>
    </citation>
    <scope>NUCLEOTIDE SEQUENCE</scope>
    <source>
        <strain evidence="15">ARV_011</strain>
    </source>
</reference>
<evidence type="ECO:0000256" key="13">
    <source>
        <dbReference type="ARBA" id="ARBA00062349"/>
    </source>
</evidence>
<evidence type="ECO:0000256" key="5">
    <source>
        <dbReference type="ARBA" id="ARBA00023010"/>
    </source>
</evidence>
<keyword evidence="5" id="KW-0811">Translocation</keyword>
<keyword evidence="6" id="KW-0496">Mitochondrion</keyword>
<organism evidence="15 16">
    <name type="scientific">Scheffersomyces spartinae</name>
    <dbReference type="NCBI Taxonomy" id="45513"/>
    <lineage>
        <taxon>Eukaryota</taxon>
        <taxon>Fungi</taxon>
        <taxon>Dikarya</taxon>
        <taxon>Ascomycota</taxon>
        <taxon>Saccharomycotina</taxon>
        <taxon>Pichiomycetes</taxon>
        <taxon>Debaryomycetaceae</taxon>
        <taxon>Scheffersomyces</taxon>
    </lineage>
</organism>
<dbReference type="PANTHER" id="PTHR12763">
    <property type="match status" value="1"/>
</dbReference>
<dbReference type="GO" id="GO:0001405">
    <property type="term" value="C:PAM complex, Tim23 associated import motor"/>
    <property type="evidence" value="ECO:0007669"/>
    <property type="project" value="UniProtKB-ARBA"/>
</dbReference>
<keyword evidence="7" id="KW-0472">Membrane</keyword>
<evidence type="ECO:0000256" key="6">
    <source>
        <dbReference type="ARBA" id="ARBA00023128"/>
    </source>
</evidence>
<evidence type="ECO:0000256" key="12">
    <source>
        <dbReference type="ARBA" id="ARBA00041716"/>
    </source>
</evidence>
<dbReference type="GO" id="GO:0001671">
    <property type="term" value="F:ATPase activator activity"/>
    <property type="evidence" value="ECO:0007669"/>
    <property type="project" value="TreeGrafter"/>
</dbReference>
<evidence type="ECO:0000256" key="11">
    <source>
        <dbReference type="ARBA" id="ARBA00040828"/>
    </source>
</evidence>
<dbReference type="Pfam" id="PF03656">
    <property type="entry name" value="Pam16"/>
    <property type="match status" value="1"/>
</dbReference>
<dbReference type="EMBL" id="JAHMUF010000013">
    <property type="protein sequence ID" value="KAG7193136.1"/>
    <property type="molecule type" value="Genomic_DNA"/>
</dbReference>
<comment type="caution">
    <text evidence="15">The sequence shown here is derived from an EMBL/GenBank/DDBJ whole genome shotgun (WGS) entry which is preliminary data.</text>
</comment>
<gene>
    <name evidence="15" type="primary">PAM18</name>
    <name evidence="15" type="ORF">KQ657_000890</name>
</gene>
<dbReference type="PROSITE" id="PS50076">
    <property type="entry name" value="DNAJ_2"/>
    <property type="match status" value="1"/>
</dbReference>
<protein>
    <recommendedName>
        <fullName evidence="11">Mitochondrial import inner membrane translocase subunit TIM14</fullName>
    </recommendedName>
    <alternativeName>
        <fullName evidence="12">Presequence translocated-associated motor subunit PAM18</fullName>
    </alternativeName>
</protein>
<evidence type="ECO:0000256" key="7">
    <source>
        <dbReference type="ARBA" id="ARBA00023136"/>
    </source>
</evidence>
<evidence type="ECO:0000313" key="16">
    <source>
        <dbReference type="Proteomes" id="UP000790833"/>
    </source>
</evidence>
<dbReference type="AlphaFoldDB" id="A0A9P7V843"/>
<evidence type="ECO:0000256" key="4">
    <source>
        <dbReference type="ARBA" id="ARBA00022989"/>
    </source>
</evidence>
<comment type="subunit">
    <text evidence="13">Heterodimer with PAM16. Component of the PAM complex, at least composed of mtHsp70, MGE1, TIM44, PAM16, PAM17 and PAM18.</text>
</comment>
<name>A0A9P7V843_9ASCO</name>